<dbReference type="NCBIfam" id="TIGR01525">
    <property type="entry name" value="ATPase-IB_hvy"/>
    <property type="match status" value="1"/>
</dbReference>
<dbReference type="PROSITE" id="PS00154">
    <property type="entry name" value="ATPASE_E1_E2"/>
    <property type="match status" value="1"/>
</dbReference>
<dbReference type="PRINTS" id="PR00941">
    <property type="entry name" value="CDATPASE"/>
</dbReference>
<dbReference type="InterPro" id="IPR023298">
    <property type="entry name" value="ATPase_P-typ_TM_dom_sf"/>
</dbReference>
<keyword evidence="8 14" id="KW-0067">ATP-binding</keyword>
<dbReference type="Pfam" id="PF00122">
    <property type="entry name" value="E1-E2_ATPase"/>
    <property type="match status" value="1"/>
</dbReference>
<keyword evidence="6 14" id="KW-0479">Metal-binding</keyword>
<dbReference type="PANTHER" id="PTHR48085">
    <property type="entry name" value="CADMIUM/ZINC-TRANSPORTING ATPASE HMA2-RELATED"/>
    <property type="match status" value="1"/>
</dbReference>
<accession>A0ABT7AH24</accession>
<comment type="caution">
    <text evidence="16">The sequence shown here is derived from an EMBL/GenBank/DDBJ whole genome shotgun (WGS) entry which is preliminary data.</text>
</comment>
<feature type="transmembrane region" description="Helical" evidence="14">
    <location>
        <begin position="186"/>
        <end position="204"/>
    </location>
</feature>
<proteinExistence type="inferred from homology"/>
<dbReference type="PROSITE" id="PS50846">
    <property type="entry name" value="HMA_2"/>
    <property type="match status" value="1"/>
</dbReference>
<dbReference type="Gene3D" id="3.40.50.1000">
    <property type="entry name" value="HAD superfamily/HAD-like"/>
    <property type="match status" value="1"/>
</dbReference>
<dbReference type="InterPro" id="IPR027256">
    <property type="entry name" value="P-typ_ATPase_IB"/>
</dbReference>
<dbReference type="Pfam" id="PF00403">
    <property type="entry name" value="HMA"/>
    <property type="match status" value="1"/>
</dbReference>
<dbReference type="InterPro" id="IPR051014">
    <property type="entry name" value="Cation_Transport_ATPase_IB"/>
</dbReference>
<dbReference type="SUPFAM" id="SSF81665">
    <property type="entry name" value="Calcium ATPase, transmembrane domain M"/>
    <property type="match status" value="1"/>
</dbReference>
<name>A0ABT7AH24_9HYPH</name>
<dbReference type="InterPro" id="IPR006121">
    <property type="entry name" value="HMA_dom"/>
</dbReference>
<protein>
    <recommendedName>
        <fullName evidence="12">P-type Zn(2+) transporter</fullName>
        <ecNumber evidence="12">7.2.2.12</ecNumber>
    </recommendedName>
</protein>
<evidence type="ECO:0000256" key="11">
    <source>
        <dbReference type="ARBA" id="ARBA00023136"/>
    </source>
</evidence>
<evidence type="ECO:0000313" key="16">
    <source>
        <dbReference type="EMBL" id="MDJ1158669.1"/>
    </source>
</evidence>
<dbReference type="InterPro" id="IPR059000">
    <property type="entry name" value="ATPase_P-type_domA"/>
</dbReference>
<reference evidence="16 17" key="1">
    <citation type="submission" date="2023-05" db="EMBL/GenBank/DDBJ databases">
        <title>Chelatococcus sp. nov., a moderately thermophilic bacterium isolated from hot spring microbial mat.</title>
        <authorList>
            <person name="Hu C.-J."/>
            <person name="Li W.-J."/>
        </authorList>
    </citation>
    <scope>NUCLEOTIDE SEQUENCE [LARGE SCALE GENOMIC DNA]</scope>
    <source>
        <strain evidence="16 17">SYSU G07232</strain>
    </source>
</reference>
<keyword evidence="3 14" id="KW-1003">Cell membrane</keyword>
<dbReference type="SUPFAM" id="SSF56784">
    <property type="entry name" value="HAD-like"/>
    <property type="match status" value="1"/>
</dbReference>
<evidence type="ECO:0000256" key="13">
    <source>
        <dbReference type="ARBA" id="ARBA00047308"/>
    </source>
</evidence>
<evidence type="ECO:0000256" key="12">
    <source>
        <dbReference type="ARBA" id="ARBA00039097"/>
    </source>
</evidence>
<dbReference type="PROSITE" id="PS01229">
    <property type="entry name" value="COF_2"/>
    <property type="match status" value="1"/>
</dbReference>
<evidence type="ECO:0000256" key="14">
    <source>
        <dbReference type="RuleBase" id="RU362081"/>
    </source>
</evidence>
<dbReference type="SFLD" id="SFLDG00002">
    <property type="entry name" value="C1.7:_P-type_atpase_like"/>
    <property type="match status" value="1"/>
</dbReference>
<dbReference type="Gene3D" id="3.40.1110.10">
    <property type="entry name" value="Calcium-transporting ATPase, cytoplasmic domain N"/>
    <property type="match status" value="1"/>
</dbReference>
<feature type="domain" description="HMA" evidence="15">
    <location>
        <begin position="14"/>
        <end position="79"/>
    </location>
</feature>
<dbReference type="SUPFAM" id="SSF81653">
    <property type="entry name" value="Calcium ATPase, transduction domain A"/>
    <property type="match status" value="1"/>
</dbReference>
<evidence type="ECO:0000256" key="2">
    <source>
        <dbReference type="ARBA" id="ARBA00006024"/>
    </source>
</evidence>
<evidence type="ECO:0000256" key="1">
    <source>
        <dbReference type="ARBA" id="ARBA00004651"/>
    </source>
</evidence>
<dbReference type="InterPro" id="IPR023299">
    <property type="entry name" value="ATPase_P-typ_cyto_dom_N"/>
</dbReference>
<comment type="catalytic activity">
    <reaction evidence="13">
        <text>Zn(2+)(in) + ATP + H2O = Zn(2+)(out) + ADP + phosphate + H(+)</text>
        <dbReference type="Rhea" id="RHEA:20621"/>
        <dbReference type="ChEBI" id="CHEBI:15377"/>
        <dbReference type="ChEBI" id="CHEBI:15378"/>
        <dbReference type="ChEBI" id="CHEBI:29105"/>
        <dbReference type="ChEBI" id="CHEBI:30616"/>
        <dbReference type="ChEBI" id="CHEBI:43474"/>
        <dbReference type="ChEBI" id="CHEBI:456216"/>
        <dbReference type="EC" id="7.2.2.12"/>
    </reaction>
</comment>
<dbReference type="SFLD" id="SFLDS00003">
    <property type="entry name" value="Haloacid_Dehalogenase"/>
    <property type="match status" value="1"/>
</dbReference>
<feature type="transmembrane region" description="Helical" evidence="14">
    <location>
        <begin position="162"/>
        <end position="180"/>
    </location>
</feature>
<feature type="transmembrane region" description="Helical" evidence="14">
    <location>
        <begin position="211"/>
        <end position="229"/>
    </location>
</feature>
<evidence type="ECO:0000256" key="3">
    <source>
        <dbReference type="ARBA" id="ARBA00022475"/>
    </source>
</evidence>
<evidence type="ECO:0000256" key="5">
    <source>
        <dbReference type="ARBA" id="ARBA00022692"/>
    </source>
</evidence>
<organism evidence="16 17">
    <name type="scientific">Chelatococcus albus</name>
    <dbReference type="NCBI Taxonomy" id="3047466"/>
    <lineage>
        <taxon>Bacteria</taxon>
        <taxon>Pseudomonadati</taxon>
        <taxon>Pseudomonadota</taxon>
        <taxon>Alphaproteobacteria</taxon>
        <taxon>Hyphomicrobiales</taxon>
        <taxon>Chelatococcaceae</taxon>
        <taxon>Chelatococcus</taxon>
    </lineage>
</organism>
<evidence type="ECO:0000256" key="9">
    <source>
        <dbReference type="ARBA" id="ARBA00022967"/>
    </source>
</evidence>
<dbReference type="InterPro" id="IPR008250">
    <property type="entry name" value="ATPase_P-typ_transduc_dom_A_sf"/>
</dbReference>
<dbReference type="CDD" id="cd00371">
    <property type="entry name" value="HMA"/>
    <property type="match status" value="1"/>
</dbReference>
<feature type="transmembrane region" description="Helical" evidence="14">
    <location>
        <begin position="722"/>
        <end position="740"/>
    </location>
</feature>
<feature type="transmembrane region" description="Helical" evidence="14">
    <location>
        <begin position="385"/>
        <end position="404"/>
    </location>
</feature>
<keyword evidence="10 14" id="KW-1133">Transmembrane helix</keyword>
<dbReference type="InterPro" id="IPR018303">
    <property type="entry name" value="ATPase_P-typ_P_site"/>
</dbReference>
<gene>
    <name evidence="16" type="ORF">QNA08_10530</name>
</gene>
<comment type="subcellular location">
    <subcellularLocation>
        <location evidence="1">Cell membrane</location>
        <topology evidence="1">Multi-pass membrane protein</topology>
    </subcellularLocation>
</comment>
<dbReference type="SFLD" id="SFLDF00027">
    <property type="entry name" value="p-type_atpase"/>
    <property type="match status" value="1"/>
</dbReference>
<dbReference type="Gene3D" id="2.70.150.10">
    <property type="entry name" value="Calcium-transporting ATPase, cytoplasmic transduction domain A"/>
    <property type="match status" value="1"/>
</dbReference>
<dbReference type="InterPro" id="IPR036412">
    <property type="entry name" value="HAD-like_sf"/>
</dbReference>
<keyword evidence="4" id="KW-0597">Phosphoprotein</keyword>
<comment type="similarity">
    <text evidence="2 14">Belongs to the cation transport ATPase (P-type) (TC 3.A.3) family. Type IB subfamily.</text>
</comment>
<evidence type="ECO:0000256" key="7">
    <source>
        <dbReference type="ARBA" id="ARBA00022741"/>
    </source>
</evidence>
<dbReference type="SUPFAM" id="SSF55008">
    <property type="entry name" value="HMA, heavy metal-associated domain"/>
    <property type="match status" value="1"/>
</dbReference>
<evidence type="ECO:0000256" key="4">
    <source>
        <dbReference type="ARBA" id="ARBA00022553"/>
    </source>
</evidence>
<dbReference type="InterPro" id="IPR023214">
    <property type="entry name" value="HAD_sf"/>
</dbReference>
<evidence type="ECO:0000256" key="10">
    <source>
        <dbReference type="ARBA" id="ARBA00022989"/>
    </source>
</evidence>
<dbReference type="EC" id="7.2.2.12" evidence="12"/>
<dbReference type="PRINTS" id="PR00119">
    <property type="entry name" value="CATATPASE"/>
</dbReference>
<dbReference type="InterPro" id="IPR017969">
    <property type="entry name" value="Heavy-metal-associated_CS"/>
</dbReference>
<evidence type="ECO:0000313" key="17">
    <source>
        <dbReference type="Proteomes" id="UP001321492"/>
    </source>
</evidence>
<sequence length="792" mass="81192">MTAIVRPARAPQVRDLAWKIEGMDCPSCAGKIRGALERLPGVSAVRVTYTSETLSLRAGDGASAEAIERQVRALGYVPTRLQRAQDAPSEAAHEVDLCGRGPGHDHGHDHGAGCTHDHGQAQAARVVAVSSPVIGAVEGGERPARAAAGEVRRWWQTAKGRLVLLSGALLGIAFLSEFTVPQASAWAFGAAALIAAAPVARRALAALRAHVPFTMELLMTIAVAGALVIGAVEEAALVVFLFAVGELLEGVAARRARASISALAALVPKTALVEENGTTHEIEAAMLVVGQTVLVRAGDRIPADGSVVEGASSVDEAPVTGESVPKAKGVGDAVFAGSINKDGVLRVVVEKAAADNTIARIISLVEEAQEARAPTERFIDGFSRWYMPMIACAAVLVAVLPPLALGGEWGTWTYRALALLLIGCPCALVISVPASIASALSAGARSGLLLKGGVVLEQAARISLVAFDKTGTLTEGRPRVTDIVTFGRSEAEALALAASVENGSSHPIAAAILQRAGDAAVDLESASAIVALPGKGIEGDVGGVRVFLGSPRHAAERAPFDGPVAAAAERLEGEGKTLSVLVVDGAVTALIALRDEPRPDARGAIAELAALGVDAVMLSGDNTRTASAIGGALGLRAEGELMPDDKVAQVRRLAETRVVAMVGDGINDAPALAAATIGVAMGSGTDVALETADAALMCSRVADVPRLLRLARATMANVRENIVVALGLKLVFLVTSVAGVTGLWMAILADTGATVIVTANALRLLRFGRRDGVWQRSPEGQAGIKLPHSSAA</sequence>
<dbReference type="NCBIfam" id="TIGR01511">
    <property type="entry name" value="ATPase-IB1_Cu"/>
    <property type="match status" value="1"/>
</dbReference>
<dbReference type="Gene3D" id="3.30.70.100">
    <property type="match status" value="1"/>
</dbReference>
<keyword evidence="9" id="KW-1278">Translocase</keyword>
<evidence type="ECO:0000259" key="15">
    <source>
        <dbReference type="PROSITE" id="PS50846"/>
    </source>
</evidence>
<evidence type="ECO:0000256" key="6">
    <source>
        <dbReference type="ARBA" id="ARBA00022723"/>
    </source>
</evidence>
<dbReference type="InterPro" id="IPR036163">
    <property type="entry name" value="HMA_dom_sf"/>
</dbReference>
<keyword evidence="5 14" id="KW-0812">Transmembrane</keyword>
<dbReference type="RefSeq" id="WP_283740644.1">
    <property type="nucleotide sequence ID" value="NZ_JASJEV010000005.1"/>
</dbReference>
<evidence type="ECO:0000256" key="8">
    <source>
        <dbReference type="ARBA" id="ARBA00022840"/>
    </source>
</evidence>
<dbReference type="InterPro" id="IPR001757">
    <property type="entry name" value="P_typ_ATPase"/>
</dbReference>
<dbReference type="PANTHER" id="PTHR48085:SF5">
    <property type="entry name" value="CADMIUM_ZINC-TRANSPORTING ATPASE HMA4-RELATED"/>
    <property type="match status" value="1"/>
</dbReference>
<keyword evidence="7 14" id="KW-0547">Nucleotide-binding</keyword>
<dbReference type="Proteomes" id="UP001321492">
    <property type="component" value="Unassembled WGS sequence"/>
</dbReference>
<feature type="transmembrane region" description="Helical" evidence="14">
    <location>
        <begin position="416"/>
        <end position="440"/>
    </location>
</feature>
<dbReference type="EMBL" id="JASJEV010000005">
    <property type="protein sequence ID" value="MDJ1158669.1"/>
    <property type="molecule type" value="Genomic_DNA"/>
</dbReference>
<keyword evidence="17" id="KW-1185">Reference proteome</keyword>
<dbReference type="InterPro" id="IPR044492">
    <property type="entry name" value="P_typ_ATPase_HD_dom"/>
</dbReference>
<keyword evidence="11 14" id="KW-0472">Membrane</keyword>
<dbReference type="PROSITE" id="PS01047">
    <property type="entry name" value="HMA_1"/>
    <property type="match status" value="1"/>
</dbReference>
<dbReference type="Pfam" id="PF00702">
    <property type="entry name" value="Hydrolase"/>
    <property type="match status" value="1"/>
</dbReference>
<dbReference type="NCBIfam" id="TIGR01494">
    <property type="entry name" value="ATPase_P-type"/>
    <property type="match status" value="1"/>
</dbReference>